<evidence type="ECO:0000256" key="2">
    <source>
        <dbReference type="SAM" id="MobiDB-lite"/>
    </source>
</evidence>
<dbReference type="SUPFAM" id="SSF48403">
    <property type="entry name" value="Ankyrin repeat"/>
    <property type="match status" value="1"/>
</dbReference>
<gene>
    <name evidence="6" type="primary">KIDINS220</name>
    <name evidence="6" type="ORF">AMEX_G17462</name>
</gene>
<dbReference type="InterPro" id="IPR011646">
    <property type="entry name" value="KAP_P-loop"/>
</dbReference>
<dbReference type="InterPro" id="IPR002110">
    <property type="entry name" value="Ankyrin_rpt"/>
</dbReference>
<feature type="repeat" description="ANK" evidence="1">
    <location>
        <begin position="276"/>
        <end position="308"/>
    </location>
</feature>
<dbReference type="InterPro" id="IPR036770">
    <property type="entry name" value="Ankyrin_rpt-contain_sf"/>
</dbReference>
<feature type="repeat" description="ANK" evidence="1">
    <location>
        <begin position="144"/>
        <end position="176"/>
    </location>
</feature>
<feature type="region of interest" description="Disordered" evidence="2">
    <location>
        <begin position="1612"/>
        <end position="1665"/>
    </location>
</feature>
<feature type="domain" description="KAP NTPase" evidence="4">
    <location>
        <begin position="448"/>
        <end position="958"/>
    </location>
</feature>
<feature type="compositionally biased region" description="Polar residues" evidence="2">
    <location>
        <begin position="888"/>
        <end position="903"/>
    </location>
</feature>
<dbReference type="InterPro" id="IPR013761">
    <property type="entry name" value="SAM/pointed_sf"/>
</dbReference>
<dbReference type="PANTHER" id="PTHR24116">
    <property type="entry name" value="KINASE D-INTERACTING SUBSTRATE OF 220 KDA"/>
    <property type="match status" value="1"/>
</dbReference>
<feature type="compositionally biased region" description="Acidic residues" evidence="2">
    <location>
        <begin position="1461"/>
        <end position="1473"/>
    </location>
</feature>
<feature type="region of interest" description="Disordered" evidence="2">
    <location>
        <begin position="888"/>
        <end position="911"/>
    </location>
</feature>
<dbReference type="Pfam" id="PF23307">
    <property type="entry name" value="SAM_KIDINS220"/>
    <property type="match status" value="1"/>
</dbReference>
<dbReference type="Pfam" id="PF07693">
    <property type="entry name" value="KAP_NTPase"/>
    <property type="match status" value="1"/>
</dbReference>
<feature type="compositionally biased region" description="Low complexity" evidence="2">
    <location>
        <begin position="1511"/>
        <end position="1523"/>
    </location>
</feature>
<dbReference type="PANTHER" id="PTHR24116:SF1">
    <property type="entry name" value="KINASE D-INTERACTING SUBSTRATE OF 220 KDA ISOFORM X1"/>
    <property type="match status" value="1"/>
</dbReference>
<dbReference type="Pfam" id="PF00023">
    <property type="entry name" value="Ank"/>
    <property type="match status" value="2"/>
</dbReference>
<dbReference type="GO" id="GO:0030165">
    <property type="term" value="F:PDZ domain binding"/>
    <property type="evidence" value="ECO:0007669"/>
    <property type="project" value="TreeGrafter"/>
</dbReference>
<evidence type="ECO:0000256" key="3">
    <source>
        <dbReference type="SAM" id="Phobius"/>
    </source>
</evidence>
<keyword evidence="3" id="KW-1133">Transmembrane helix</keyword>
<feature type="repeat" description="ANK" evidence="1">
    <location>
        <begin position="45"/>
        <end position="77"/>
    </location>
</feature>
<feature type="repeat" description="ANK" evidence="1">
    <location>
        <begin position="78"/>
        <end position="110"/>
    </location>
</feature>
<dbReference type="Proteomes" id="UP000752171">
    <property type="component" value="Unassembled WGS sequence"/>
</dbReference>
<keyword evidence="3" id="KW-0812">Transmembrane</keyword>
<evidence type="ECO:0000259" key="5">
    <source>
        <dbReference type="Pfam" id="PF23307"/>
    </source>
</evidence>
<feature type="domain" description="Kinase D-interacting substrate of 220 kDa-like SAM" evidence="5">
    <location>
        <begin position="1195"/>
        <end position="1277"/>
    </location>
</feature>
<dbReference type="GO" id="GO:0016301">
    <property type="term" value="F:kinase activity"/>
    <property type="evidence" value="ECO:0007669"/>
    <property type="project" value="UniProtKB-KW"/>
</dbReference>
<dbReference type="PROSITE" id="PS50297">
    <property type="entry name" value="ANK_REP_REGION"/>
    <property type="match status" value="9"/>
</dbReference>
<feature type="transmembrane region" description="Helical" evidence="3">
    <location>
        <begin position="694"/>
        <end position="713"/>
    </location>
</feature>
<keyword evidence="6" id="KW-0808">Transferase</keyword>
<dbReference type="Pfam" id="PF12796">
    <property type="entry name" value="Ank_2"/>
    <property type="match status" value="4"/>
</dbReference>
<feature type="repeat" description="ANK" evidence="1">
    <location>
        <begin position="342"/>
        <end position="374"/>
    </location>
</feature>
<dbReference type="InterPro" id="IPR052771">
    <property type="entry name" value="Neurotrophin_sig_adaptor"/>
</dbReference>
<keyword evidence="3" id="KW-0472">Membrane</keyword>
<dbReference type="PRINTS" id="PR01415">
    <property type="entry name" value="ANKYRIN"/>
</dbReference>
<proteinExistence type="predicted"/>
<evidence type="ECO:0000259" key="4">
    <source>
        <dbReference type="Pfam" id="PF07693"/>
    </source>
</evidence>
<feature type="region of interest" description="Disordered" evidence="2">
    <location>
        <begin position="1150"/>
        <end position="1195"/>
    </location>
</feature>
<keyword evidence="6" id="KW-0418">Kinase</keyword>
<dbReference type="GO" id="GO:0019887">
    <property type="term" value="F:protein kinase regulator activity"/>
    <property type="evidence" value="ECO:0007669"/>
    <property type="project" value="TreeGrafter"/>
</dbReference>
<feature type="repeat" description="ANK" evidence="1">
    <location>
        <begin position="111"/>
        <end position="143"/>
    </location>
</feature>
<feature type="transmembrane region" description="Helical" evidence="3">
    <location>
        <begin position="667"/>
        <end position="687"/>
    </location>
</feature>
<accession>A0A8T2LAV4</accession>
<feature type="region of interest" description="Disordered" evidence="2">
    <location>
        <begin position="1499"/>
        <end position="1541"/>
    </location>
</feature>
<feature type="repeat" description="ANK" evidence="1">
    <location>
        <begin position="210"/>
        <end position="242"/>
    </location>
</feature>
<organism evidence="6 7">
    <name type="scientific">Astyanax mexicanus</name>
    <name type="common">Blind cave fish</name>
    <name type="synonym">Astyanax fasciatus mexicanus</name>
    <dbReference type="NCBI Taxonomy" id="7994"/>
    <lineage>
        <taxon>Eukaryota</taxon>
        <taxon>Metazoa</taxon>
        <taxon>Chordata</taxon>
        <taxon>Craniata</taxon>
        <taxon>Vertebrata</taxon>
        <taxon>Euteleostomi</taxon>
        <taxon>Actinopterygii</taxon>
        <taxon>Neopterygii</taxon>
        <taxon>Teleostei</taxon>
        <taxon>Ostariophysi</taxon>
        <taxon>Characiformes</taxon>
        <taxon>Characoidei</taxon>
        <taxon>Acestrorhamphidae</taxon>
        <taxon>Acestrorhamphinae</taxon>
        <taxon>Astyanax</taxon>
    </lineage>
</organism>
<name>A0A8T2LAV4_ASTMX</name>
<dbReference type="SMART" id="SM00248">
    <property type="entry name" value="ANK"/>
    <property type="match status" value="11"/>
</dbReference>
<feature type="repeat" description="ANK" evidence="1">
    <location>
        <begin position="243"/>
        <end position="275"/>
    </location>
</feature>
<reference evidence="6 7" key="1">
    <citation type="submission" date="2021-07" db="EMBL/GenBank/DDBJ databases">
        <authorList>
            <person name="Imarazene B."/>
            <person name="Zahm M."/>
            <person name="Klopp C."/>
            <person name="Cabau C."/>
            <person name="Beille S."/>
            <person name="Jouanno E."/>
            <person name="Castinel A."/>
            <person name="Lluch J."/>
            <person name="Gil L."/>
            <person name="Kuchtly C."/>
            <person name="Lopez Roques C."/>
            <person name="Donnadieu C."/>
            <person name="Parrinello H."/>
            <person name="Journot L."/>
            <person name="Du K."/>
            <person name="Schartl M."/>
            <person name="Retaux S."/>
            <person name="Guiguen Y."/>
        </authorList>
    </citation>
    <scope>NUCLEOTIDE SEQUENCE [LARGE SCALE GENOMIC DNA]</scope>
    <source>
        <strain evidence="6">Pach_M1</strain>
        <tissue evidence="6">Testis</tissue>
    </source>
</reference>
<feature type="compositionally biased region" description="Polar residues" evidence="2">
    <location>
        <begin position="1634"/>
        <end position="1650"/>
    </location>
</feature>
<feature type="transmembrane region" description="Helical" evidence="3">
    <location>
        <begin position="505"/>
        <end position="525"/>
    </location>
</feature>
<dbReference type="PROSITE" id="PS50088">
    <property type="entry name" value="ANK_REPEAT"/>
    <property type="match status" value="9"/>
</dbReference>
<protein>
    <submittedName>
        <fullName evidence="6">Kinase D-interacting substrate of 220 kDa isoform X2</fullName>
    </submittedName>
</protein>
<sequence length="1665" mass="184276">MDTTSSLKMTAVAVQSIFSHIEEENLSAVRAYLDKYREVDSRSENGQTPLMAAAEQGSLEIVQELIRRGANVNLDDVDCWTALVSAAKEGHVEVVKELLDNNANVEHRDMGGWTALMWAAYKGRVEVARLLLEKGANPSITGQYSVYPIIWAAGRGHAEIVRLLLQHGAKVNCSDKYGTTALIWAARKGHYECVMHLLENGANVDQEGANSMTALIVAVRGGYTEVVKELLKRNPNVNMTDKDGNTALMIAAIEGHTEIVEDLLDADTYVNIPDRSGDTVLIAAVRGGHVEIVRALLHKYADIDVKGQDSKTALYWSVEKGNATMVRDILQCNPDTEACTKDGETPLIKATKMRNIEIVELLLDKGAKVSAVDKKGDTALHIAIKGRSRKLAELLLRNPKDGRLLYKPNKEGETPYNIDCTHQKSILTQIFGAKHLSPTECDGDMLGYDLYSSALADILSEPTMQPPICVGLYAQWGSGKSFLLKKLEDEMKTFAGQQVEPLLQFSWLVVVLSLLLCGSVALILGFTVDTKLAVAVALSLLALLYIFFVLVYFGGRKGGESWSWAWNISTRLARHIGYLELLLKLMFVNPPELPEQTTKALPVRFLFTDYNRLSSVGGETSMAEMIATLSDACEREFGFMATRLFRVFKNDESQGKKWKKTCCVPSFVLFALTLACLVTGMALLAIFKVEPSNITVNAVLVAMASVVGLALLLNCRTWWQVADSVLHSQRRRLHSAANSMHKLKSEGFMKVLKCEVELMAKMAKTIDGFTQNQTRLVVIIDGLDSCEQDKVLQMLDTVRVLFSKGPFISIFASDPHIIIKAINQNLNSVLRDSNINGHDYMRNIVHLPVFLNSRGLSTAKKLSMAAPTNGDLLSAEAWHEEMDRKFQSQNSLGEQAKQGSKTALNRRDTYRRRQMQRTVTRQMSFDLTKLLVTEDWFSDISPQTMRRLLNIVSVTGRLLRANQIIFNWDRLASWINLTEEWPYRTSWLILFLEENDIVSEQVTLKTIYERISKNIPTTKDVEPLLEIDGDIRSFEVFLSSRTPVLTAHDVEMFLPCTVNLDPKLREIIADVRDAREQMHVGGVSYPTLPLQEAPARTHSVFGQAPAACPPTASFPTQPHSSYFSGLTGPQHPFYNRPYFPQHVYHVPRHYPGNPLHAPSRPPSKLAFHKDLSSGLTKSQPPRVKQGSGAAVPPGPLSSLSIEGVCERLRHIDGLDDSMLEQYTTTVKKANINGRVLCQCNLDELRKEMNMNFGDWHLFKAVVLEQRQVESQLLQDECGAGSEQGSSILTQPDPTSLLPAAPQEGALHYSLNLSFEELSTAGLEEPVRQPVTQWTVASHRTSSMTSLNSQESSNDISKLTDRQQAEYRSAYQEYISQMAHVELEKSAQTMLGSEDKAKGGDQEACKPFKRNHKAGDSMADYANAQDAGLLHPITEEDEKPERSGAGRKAAIVHGRFRSVPCQEEEEDSGPEETDATPLLWEDHRAAGEQPLQPKAVKSFISASTLDKKESSDSGMRSSGSSSDHSLQDDEEEEEANLPDKAEAQQDGRLIQLELDSQAHKRLSGLQDPSVARMSICSEAPSEGSPPASSPEENWPVSAVTNLNRATSNVLLNNNNVDEEGPTESTPLIIGPGTATMPNQNLLGSRLMRTTSGGRDAEGAEERESVL</sequence>
<keyword evidence="1" id="KW-0040">ANK repeat</keyword>
<dbReference type="InterPro" id="IPR057092">
    <property type="entry name" value="SAM_KIDINS220"/>
</dbReference>
<evidence type="ECO:0000313" key="7">
    <source>
        <dbReference type="Proteomes" id="UP000752171"/>
    </source>
</evidence>
<feature type="repeat" description="ANK" evidence="1">
    <location>
        <begin position="177"/>
        <end position="209"/>
    </location>
</feature>
<evidence type="ECO:0000313" key="6">
    <source>
        <dbReference type="EMBL" id="KAG9268479.1"/>
    </source>
</evidence>
<dbReference type="EMBL" id="JAICCE010000014">
    <property type="protein sequence ID" value="KAG9268479.1"/>
    <property type="molecule type" value="Genomic_DNA"/>
</dbReference>
<dbReference type="FunFam" id="1.25.40.20:FF:000030">
    <property type="entry name" value="Kinase D-interacting substrate of 220 kDa"/>
    <property type="match status" value="1"/>
</dbReference>
<dbReference type="SUPFAM" id="SSF47769">
    <property type="entry name" value="SAM/Pointed domain"/>
    <property type="match status" value="1"/>
</dbReference>
<feature type="compositionally biased region" description="Basic and acidic residues" evidence="2">
    <location>
        <begin position="1653"/>
        <end position="1665"/>
    </location>
</feature>
<feature type="transmembrane region" description="Helical" evidence="3">
    <location>
        <begin position="532"/>
        <end position="554"/>
    </location>
</feature>
<evidence type="ECO:0000256" key="1">
    <source>
        <dbReference type="PROSITE-ProRule" id="PRU00023"/>
    </source>
</evidence>
<comment type="caution">
    <text evidence="6">The sequence shown here is derived from an EMBL/GenBank/DDBJ whole genome shotgun (WGS) entry which is preliminary data.</text>
</comment>
<dbReference type="Gene3D" id="1.25.40.20">
    <property type="entry name" value="Ankyrin repeat-containing domain"/>
    <property type="match status" value="3"/>
</dbReference>
<feature type="region of interest" description="Disordered" evidence="2">
    <location>
        <begin position="1450"/>
        <end position="1474"/>
    </location>
</feature>
<dbReference type="FunFam" id="1.25.40.20:FF:000195">
    <property type="entry name" value="Kinase D-interacting substrate of 220 kDa"/>
    <property type="match status" value="1"/>
</dbReference>